<dbReference type="GO" id="GO:0003676">
    <property type="term" value="F:nucleic acid binding"/>
    <property type="evidence" value="ECO:0007669"/>
    <property type="project" value="InterPro"/>
</dbReference>
<dbReference type="InterPro" id="IPR053148">
    <property type="entry name" value="PD-DEXK-like_domain"/>
</dbReference>
<dbReference type="AlphaFoldDB" id="A0A644WJ66"/>
<feature type="domain" description="YhcG N-terminal" evidence="2">
    <location>
        <begin position="17"/>
        <end position="183"/>
    </location>
</feature>
<dbReference type="GO" id="GO:0016787">
    <property type="term" value="F:hydrolase activity"/>
    <property type="evidence" value="ECO:0007669"/>
    <property type="project" value="UniProtKB-KW"/>
</dbReference>
<dbReference type="EMBL" id="VSSQ01000858">
    <property type="protein sequence ID" value="MPM02294.1"/>
    <property type="molecule type" value="Genomic_DNA"/>
</dbReference>
<gene>
    <name evidence="3" type="primary">yhcG_4</name>
    <name evidence="3" type="ORF">SDC9_48539</name>
</gene>
<name>A0A644WJ66_9ZZZZ</name>
<dbReference type="EC" id="3.1.-.-" evidence="3"/>
<dbReference type="Gene3D" id="3.40.1350.10">
    <property type="match status" value="1"/>
</dbReference>
<sequence>MGNIDKSQHFEAQFEEVLSIIDFRKTRAYRAVNNESIISNWEIGQYISDKLKSAQWGSKVVDMLANYLQQKQPGLKGYDRRAIYRMVQFYEAYSVPEFVGFLPPQLQLPANEKDIIVGFENPQLENEKNILSFLCLVNWTNHIKILSGCNNPDERAFYIYLCYKEKLLTRELDRQIKAGVYERSLIGNNKQTSVLKQSYPTARQYFKDSYIVDFLNLPEVHSEKSLHKGLTEQMKNFILELGRDFIFIGEEYRIQVGMKDFRIDLLFYHRGLQCLVAIELKTTEFQPDYIGQLDFYLEALDRDVKKENENPSIGILLCKSADSEVVEYALSRSLSPSMIAEYKRQLIPKDILQKHLQEFYDNVSE</sequence>
<accession>A0A644WJ66</accession>
<reference evidence="3" key="1">
    <citation type="submission" date="2019-08" db="EMBL/GenBank/DDBJ databases">
        <authorList>
            <person name="Kucharzyk K."/>
            <person name="Murdoch R.W."/>
            <person name="Higgins S."/>
            <person name="Loffler F."/>
        </authorList>
    </citation>
    <scope>NUCLEOTIDE SEQUENCE</scope>
</reference>
<keyword evidence="3" id="KW-0378">Hydrolase</keyword>
<dbReference type="InterPro" id="IPR041527">
    <property type="entry name" value="YhcG_N"/>
</dbReference>
<evidence type="ECO:0000259" key="1">
    <source>
        <dbReference type="Pfam" id="PF06250"/>
    </source>
</evidence>
<comment type="caution">
    <text evidence="3">The sequence shown here is derived from an EMBL/GenBank/DDBJ whole genome shotgun (WGS) entry which is preliminary data.</text>
</comment>
<evidence type="ECO:0000313" key="3">
    <source>
        <dbReference type="EMBL" id="MPM02294.1"/>
    </source>
</evidence>
<dbReference type="PANTHER" id="PTHR30547:SF0">
    <property type="entry name" value="BLR8175 PROTEIN"/>
    <property type="match status" value="1"/>
</dbReference>
<dbReference type="Pfam" id="PF06250">
    <property type="entry name" value="YhcG_C"/>
    <property type="match status" value="1"/>
</dbReference>
<organism evidence="3">
    <name type="scientific">bioreactor metagenome</name>
    <dbReference type="NCBI Taxonomy" id="1076179"/>
    <lineage>
        <taxon>unclassified sequences</taxon>
        <taxon>metagenomes</taxon>
        <taxon>ecological metagenomes</taxon>
    </lineage>
</organism>
<dbReference type="PANTHER" id="PTHR30547">
    <property type="entry name" value="UNCHARACTERIZED PROTEIN YHCG-RELATED"/>
    <property type="match status" value="1"/>
</dbReference>
<dbReference type="InterPro" id="IPR011856">
    <property type="entry name" value="tRNA_endonuc-like_dom_sf"/>
</dbReference>
<dbReference type="Pfam" id="PF17761">
    <property type="entry name" value="DUF1016_N"/>
    <property type="match status" value="1"/>
</dbReference>
<evidence type="ECO:0000259" key="2">
    <source>
        <dbReference type="Pfam" id="PF17761"/>
    </source>
</evidence>
<feature type="domain" description="YhcG PDDEXK nuclease" evidence="1">
    <location>
        <begin position="204"/>
        <end position="354"/>
    </location>
</feature>
<dbReference type="InterPro" id="IPR009362">
    <property type="entry name" value="YhcG_C"/>
</dbReference>
<proteinExistence type="predicted"/>
<protein>
    <submittedName>
        <fullName evidence="3">Putative nuclease YhcG</fullName>
        <ecNumber evidence="3">3.1.-.-</ecNumber>
    </submittedName>
</protein>